<name>A0A1Q9DLK3_SYMMI</name>
<dbReference type="PANTHER" id="PTHR12786">
    <property type="entry name" value="SPLICING FACTOR SF3A-RELATED"/>
    <property type="match status" value="1"/>
</dbReference>
<feature type="region of interest" description="Disordered" evidence="6">
    <location>
        <begin position="322"/>
        <end position="360"/>
    </location>
</feature>
<keyword evidence="3" id="KW-0863">Zinc-finger</keyword>
<feature type="region of interest" description="Disordered" evidence="6">
    <location>
        <begin position="497"/>
        <end position="525"/>
    </location>
</feature>
<dbReference type="GO" id="GO:0003723">
    <property type="term" value="F:RNA binding"/>
    <property type="evidence" value="ECO:0007669"/>
    <property type="project" value="InterPro"/>
</dbReference>
<dbReference type="GO" id="GO:0008757">
    <property type="term" value="F:S-adenosylmethionine-dependent methyltransferase activity"/>
    <property type="evidence" value="ECO:0007669"/>
    <property type="project" value="InterPro"/>
</dbReference>
<keyword evidence="5" id="KW-0539">Nucleus</keyword>
<dbReference type="SUPFAM" id="SSF53335">
    <property type="entry name" value="S-adenosyl-L-methionine-dependent methyltransferases"/>
    <property type="match status" value="1"/>
</dbReference>
<dbReference type="InterPro" id="IPR013216">
    <property type="entry name" value="Methyltransf_11"/>
</dbReference>
<dbReference type="PANTHER" id="PTHR12786:SF2">
    <property type="entry name" value="SPLICING FACTOR 3A SUBUNIT 3"/>
    <property type="match status" value="1"/>
</dbReference>
<keyword evidence="4" id="KW-0862">Zinc</keyword>
<dbReference type="GO" id="GO:0008270">
    <property type="term" value="F:zinc ion binding"/>
    <property type="evidence" value="ECO:0007669"/>
    <property type="project" value="UniProtKB-KW"/>
</dbReference>
<gene>
    <name evidence="8" type="primary">noi</name>
    <name evidence="8" type="ORF">AK812_SmicGene21783</name>
</gene>
<dbReference type="AlphaFoldDB" id="A0A1Q9DLK3"/>
<dbReference type="InterPro" id="IPR029063">
    <property type="entry name" value="SAM-dependent_MTases_sf"/>
</dbReference>
<feature type="compositionally biased region" description="Acidic residues" evidence="6">
    <location>
        <begin position="328"/>
        <end position="348"/>
    </location>
</feature>
<dbReference type="InterPro" id="IPR000690">
    <property type="entry name" value="Matrin/U1-C_Znf_C2H2"/>
</dbReference>
<evidence type="ECO:0000256" key="1">
    <source>
        <dbReference type="ARBA" id="ARBA00004123"/>
    </source>
</evidence>
<feature type="domain" description="Matrin-type" evidence="7">
    <location>
        <begin position="391"/>
        <end position="422"/>
    </location>
</feature>
<dbReference type="CDD" id="cd02440">
    <property type="entry name" value="AdoMet_MTases"/>
    <property type="match status" value="1"/>
</dbReference>
<dbReference type="Pfam" id="PF11931">
    <property type="entry name" value="SF3a60_Prp9_C"/>
    <property type="match status" value="1"/>
</dbReference>
<comment type="subcellular location">
    <subcellularLocation>
        <location evidence="1">Nucleus</location>
    </subcellularLocation>
</comment>
<evidence type="ECO:0000256" key="4">
    <source>
        <dbReference type="ARBA" id="ARBA00022833"/>
    </source>
</evidence>
<evidence type="ECO:0000313" key="8">
    <source>
        <dbReference type="EMBL" id="OLP96023.1"/>
    </source>
</evidence>
<dbReference type="Pfam" id="PF08241">
    <property type="entry name" value="Methyltransf_11"/>
    <property type="match status" value="1"/>
</dbReference>
<dbReference type="InterPro" id="IPR024598">
    <property type="entry name" value="SF3a60/Prp9_C"/>
</dbReference>
<dbReference type="GO" id="GO:0005681">
    <property type="term" value="C:spliceosomal complex"/>
    <property type="evidence" value="ECO:0007669"/>
    <property type="project" value="InterPro"/>
</dbReference>
<evidence type="ECO:0000256" key="5">
    <source>
        <dbReference type="ARBA" id="ARBA00023242"/>
    </source>
</evidence>
<dbReference type="EMBL" id="LSRX01000483">
    <property type="protein sequence ID" value="OLP96023.1"/>
    <property type="molecule type" value="Genomic_DNA"/>
</dbReference>
<dbReference type="Gene3D" id="3.40.50.150">
    <property type="entry name" value="Vaccinia Virus protein VP39"/>
    <property type="match status" value="1"/>
</dbReference>
<evidence type="ECO:0000259" key="7">
    <source>
        <dbReference type="PROSITE" id="PS50171"/>
    </source>
</evidence>
<keyword evidence="9" id="KW-1185">Reference proteome</keyword>
<keyword evidence="2" id="KW-0479">Metal-binding</keyword>
<proteinExistence type="predicted"/>
<dbReference type="InterPro" id="IPR051421">
    <property type="entry name" value="RNA_Proc_DNA_Dmg_Regulator"/>
</dbReference>
<dbReference type="GO" id="GO:0000398">
    <property type="term" value="P:mRNA splicing, via spliceosome"/>
    <property type="evidence" value="ECO:0007669"/>
    <property type="project" value="InterPro"/>
</dbReference>
<sequence length="648" mass="72467">MSVIEVADIQCDDVLLTTRLLCRPSLGMICAFTGKIIVRGGTLALAASLFVPEVRKMDGYLWYIAQVDRFNPDNTPNLPEAELMAKAGEIAKQAGDGLAVDLGAGSGNDLRYLQATGLQPLRVLGVEPNRFTWPQAESQAQDVATESGAQIDISFAADISEVPSESASLLLGKRVLCSVDDELATVKQIFRVLKPGGVFAFIEHVAAEPGSGLRTVQDVFRPVQLAFANNCDMVRDTESILRTLPWSRLELENYDEAWNGPLSPHIRGIAVKQKLSVESQNEFVSKVEEQDKAIARLESRAAKWHDLLSDAINETIQHLQKKQSQTIEEMELEKDESDEDEDMEDDGADVASNAGDDEERPIYNPLNLPLGWDGKPIPFWLYKLHGMGIEYKCEICGNYSYWGRRAFERHFQEWRHAFGMRCLKIPNTAHFKEITKIEEAITLYEKLKRDAEEQTFRPEQDVECEDIQGNVMSQRLAKARAGLKQCLLQSAAKSERTHVDEDGAATARVRRAQPSTGRAARERLSAELEEKSGILSSVKERKSPGSKQPWRILEKFLATDADLGTRPLDDEESGYRQMILDFAMPEPDVASMLDGMHTDRPFSQRLAFIRCDAALPHRYQAETTRKAAGPNKEIYKNLVGVRQTDLNG</sequence>
<dbReference type="OrthoDB" id="2160351at2759"/>
<dbReference type="PROSITE" id="PS50171">
    <property type="entry name" value="ZF_MATRIN"/>
    <property type="match status" value="1"/>
</dbReference>
<dbReference type="Proteomes" id="UP000186817">
    <property type="component" value="Unassembled WGS sequence"/>
</dbReference>
<evidence type="ECO:0000256" key="2">
    <source>
        <dbReference type="ARBA" id="ARBA00022723"/>
    </source>
</evidence>
<comment type="caution">
    <text evidence="8">The sequence shown here is derived from an EMBL/GenBank/DDBJ whole genome shotgun (WGS) entry which is preliminary data.</text>
</comment>
<accession>A0A1Q9DLK3</accession>
<evidence type="ECO:0000256" key="3">
    <source>
        <dbReference type="ARBA" id="ARBA00022771"/>
    </source>
</evidence>
<organism evidence="8 9">
    <name type="scientific">Symbiodinium microadriaticum</name>
    <name type="common">Dinoflagellate</name>
    <name type="synonym">Zooxanthella microadriatica</name>
    <dbReference type="NCBI Taxonomy" id="2951"/>
    <lineage>
        <taxon>Eukaryota</taxon>
        <taxon>Sar</taxon>
        <taxon>Alveolata</taxon>
        <taxon>Dinophyceae</taxon>
        <taxon>Suessiales</taxon>
        <taxon>Symbiodiniaceae</taxon>
        <taxon>Symbiodinium</taxon>
    </lineage>
</organism>
<evidence type="ECO:0000313" key="9">
    <source>
        <dbReference type="Proteomes" id="UP000186817"/>
    </source>
</evidence>
<evidence type="ECO:0000256" key="6">
    <source>
        <dbReference type="SAM" id="MobiDB-lite"/>
    </source>
</evidence>
<protein>
    <submittedName>
        <fullName evidence="8">Splicing factor 3A subunit 3</fullName>
    </submittedName>
</protein>
<reference evidence="8 9" key="1">
    <citation type="submission" date="2016-02" db="EMBL/GenBank/DDBJ databases">
        <title>Genome analysis of coral dinoflagellate symbionts highlights evolutionary adaptations to a symbiotic lifestyle.</title>
        <authorList>
            <person name="Aranda M."/>
            <person name="Li Y."/>
            <person name="Liew Y.J."/>
            <person name="Baumgarten S."/>
            <person name="Simakov O."/>
            <person name="Wilson M."/>
            <person name="Piel J."/>
            <person name="Ashoor H."/>
            <person name="Bougouffa S."/>
            <person name="Bajic V.B."/>
            <person name="Ryu T."/>
            <person name="Ravasi T."/>
            <person name="Bayer T."/>
            <person name="Micklem G."/>
            <person name="Kim H."/>
            <person name="Bhak J."/>
            <person name="Lajeunesse T.C."/>
            <person name="Voolstra C.R."/>
        </authorList>
    </citation>
    <scope>NUCLEOTIDE SEQUENCE [LARGE SCALE GENOMIC DNA]</scope>
    <source>
        <strain evidence="8 9">CCMP2467</strain>
    </source>
</reference>